<keyword evidence="2" id="KW-0732">Signal</keyword>
<accession>A0A6J4P526</accession>
<proteinExistence type="predicted"/>
<feature type="region of interest" description="Disordered" evidence="1">
    <location>
        <begin position="100"/>
        <end position="140"/>
    </location>
</feature>
<feature type="chain" id="PRO_5026775182" evidence="2">
    <location>
        <begin position="20"/>
        <end position="140"/>
    </location>
</feature>
<feature type="signal peptide" evidence="2">
    <location>
        <begin position="1"/>
        <end position="19"/>
    </location>
</feature>
<dbReference type="AlphaFoldDB" id="A0A6J4P526"/>
<protein>
    <submittedName>
        <fullName evidence="3">Uncharacterized protein</fullName>
    </submittedName>
</protein>
<evidence type="ECO:0000313" key="3">
    <source>
        <dbReference type="EMBL" id="CAA9400287.1"/>
    </source>
</evidence>
<evidence type="ECO:0000256" key="2">
    <source>
        <dbReference type="SAM" id="SignalP"/>
    </source>
</evidence>
<gene>
    <name evidence="3" type="ORF">AVDCRST_MAG64-1671</name>
</gene>
<sequence>MRKFLMTAFAVAGLTLAGANLRADDKAKDKEKEEGVAGILIDKKCGESKKTEDDAAMHGAACALKCADSGLGLVKGDKWIKLDEKGQKLAKEYLEKHKDDKDATKVHVTGKVNKEGDTIEATAIHSQSEKKKKDEKKDAK</sequence>
<evidence type="ECO:0000256" key="1">
    <source>
        <dbReference type="SAM" id="MobiDB-lite"/>
    </source>
</evidence>
<name>A0A6J4P526_9BACT</name>
<organism evidence="3">
    <name type="scientific">uncultured Phycisphaerae bacterium</name>
    <dbReference type="NCBI Taxonomy" id="904963"/>
    <lineage>
        <taxon>Bacteria</taxon>
        <taxon>Pseudomonadati</taxon>
        <taxon>Planctomycetota</taxon>
        <taxon>Phycisphaerae</taxon>
        <taxon>environmental samples</taxon>
    </lineage>
</organism>
<feature type="compositionally biased region" description="Basic and acidic residues" evidence="1">
    <location>
        <begin position="127"/>
        <end position="140"/>
    </location>
</feature>
<reference evidence="3" key="1">
    <citation type="submission" date="2020-02" db="EMBL/GenBank/DDBJ databases">
        <authorList>
            <person name="Meier V. D."/>
        </authorList>
    </citation>
    <scope>NUCLEOTIDE SEQUENCE</scope>
    <source>
        <strain evidence="3">AVDCRST_MAG64</strain>
    </source>
</reference>
<dbReference type="EMBL" id="CADCUQ010000382">
    <property type="protein sequence ID" value="CAA9400287.1"/>
    <property type="molecule type" value="Genomic_DNA"/>
</dbReference>